<dbReference type="InterPro" id="IPR049560">
    <property type="entry name" value="MeTrfase_RsmB-F_NOP2_cat"/>
</dbReference>
<dbReference type="GO" id="GO:0006355">
    <property type="term" value="P:regulation of DNA-templated transcription"/>
    <property type="evidence" value="ECO:0007669"/>
    <property type="project" value="InterPro"/>
</dbReference>
<name>A0A0F3H0T1_9BACT</name>
<dbReference type="InterPro" id="IPR029063">
    <property type="entry name" value="SAM-dependent_MTases_sf"/>
</dbReference>
<dbReference type="InterPro" id="IPR004573">
    <property type="entry name" value="rRNA_ssu_MeTfrase_B"/>
</dbReference>
<feature type="domain" description="SAM-dependent MTase RsmB/NOP-type" evidence="14">
    <location>
        <begin position="169"/>
        <end position="459"/>
    </location>
</feature>
<evidence type="ECO:0000256" key="9">
    <source>
        <dbReference type="ARBA" id="ARBA00022884"/>
    </source>
</evidence>
<keyword evidence="8 13" id="KW-0949">S-adenosyl-L-methionine</keyword>
<keyword evidence="16" id="KW-1185">Reference proteome</keyword>
<dbReference type="PANTHER" id="PTHR22807:SF61">
    <property type="entry name" value="NOL1_NOP2_SUN FAMILY PROTEIN _ ANTITERMINATION NUSB DOMAIN-CONTAINING PROTEIN"/>
    <property type="match status" value="1"/>
</dbReference>
<dbReference type="Gene3D" id="3.40.50.150">
    <property type="entry name" value="Vaccinia Virus protein VP39"/>
    <property type="match status" value="1"/>
</dbReference>
<comment type="function">
    <text evidence="1">Specifically methylates the cytosine at position 967 (m5C967) of 16S rRNA.</text>
</comment>
<evidence type="ECO:0000256" key="5">
    <source>
        <dbReference type="ARBA" id="ARBA00022552"/>
    </source>
</evidence>
<feature type="binding site" evidence="13">
    <location>
        <position position="326"/>
    </location>
    <ligand>
        <name>S-adenosyl-L-methionine</name>
        <dbReference type="ChEBI" id="CHEBI:59789"/>
    </ligand>
</feature>
<dbReference type="InterPro" id="IPR054728">
    <property type="entry name" value="RsmB-like_ferredoxin"/>
</dbReference>
<protein>
    <recommendedName>
        <fullName evidence="3">16S rRNA (cytosine(967)-C(5))-methyltransferase</fullName>
        <ecNumber evidence="3">2.1.1.176</ecNumber>
    </recommendedName>
    <alternativeName>
        <fullName evidence="10">16S rRNA m5C967 methyltransferase</fullName>
    </alternativeName>
    <alternativeName>
        <fullName evidence="11">rRNA (cytosine-C(5)-)-methyltransferase RsmB</fullName>
    </alternativeName>
</protein>
<dbReference type="Pfam" id="PF01189">
    <property type="entry name" value="Methyltr_RsmB-F"/>
    <property type="match status" value="1"/>
</dbReference>
<keyword evidence="9 13" id="KW-0694">RNA-binding</keyword>
<keyword evidence="7 13" id="KW-0808">Transferase</keyword>
<dbReference type="SUPFAM" id="SSF48013">
    <property type="entry name" value="NusB-like"/>
    <property type="match status" value="1"/>
</dbReference>
<dbReference type="PROSITE" id="PS51686">
    <property type="entry name" value="SAM_MT_RSMB_NOP"/>
    <property type="match status" value="1"/>
</dbReference>
<evidence type="ECO:0000259" key="14">
    <source>
        <dbReference type="PROSITE" id="PS51686"/>
    </source>
</evidence>
<keyword evidence="4" id="KW-0963">Cytoplasm</keyword>
<reference evidence="15 16" key="1">
    <citation type="submission" date="2015-02" db="EMBL/GenBank/DDBJ databases">
        <title>Single-cell genomics of uncultivated deep-branching MTB reveals a conserved set of magnetosome genes.</title>
        <authorList>
            <person name="Kolinko S."/>
            <person name="Richter M."/>
            <person name="Glockner F.O."/>
            <person name="Brachmann A."/>
            <person name="Schuler D."/>
        </authorList>
    </citation>
    <scope>NUCLEOTIDE SEQUENCE [LARGE SCALE GENOMIC DNA]</scope>
    <source>
        <strain evidence="15">TM-1</strain>
    </source>
</reference>
<evidence type="ECO:0000256" key="13">
    <source>
        <dbReference type="PROSITE-ProRule" id="PRU01023"/>
    </source>
</evidence>
<dbReference type="GO" id="GO:0005737">
    <property type="term" value="C:cytoplasm"/>
    <property type="evidence" value="ECO:0007669"/>
    <property type="project" value="UniProtKB-SubCell"/>
</dbReference>
<evidence type="ECO:0000256" key="4">
    <source>
        <dbReference type="ARBA" id="ARBA00022490"/>
    </source>
</evidence>
<sequence length="459" mass="51424">MKGKADSVRLMALRALDAVATGKGLPKDVMEQSAGAMEQRDRAFLMELVYGVLRYRDTLDWMLRAFLKKPAGLKPFTMNNLRLAVYQITHMRVPDWAAVNESVEIEKTFGKHALVVNGVLRQFLRNRHQLLIPSLQESPLQHIVISTSHPQWLIERWLLRFGADRALSLALANNNTTTLTLRVNTIVATRDEIAGELDRLRIGYEHCRYSPHGIRLKGHVPMSALGSLKGRVYIQDEASQLVGFLLDPQEGDYCLDACSAPGGKATHMAALGGDRLHIMAVDGSKNRVNRIIQNARDLGIKSITPVVADIRALPPQQREFDKILLDAPCSSLGVIRKNPDIKYRHSEASLKQLSQHQLTLLQAVSGHLKKGGLLVYSVCSTEPDEAEDVVKEFLTKNENFCIINNMDTVKNKYAIDLDDFNAHMQVPPGQVLTVSREGYRAFPDVHQTDGFFFSVMTRR</sequence>
<keyword evidence="6 13" id="KW-0489">Methyltransferase</keyword>
<evidence type="ECO:0000256" key="7">
    <source>
        <dbReference type="ARBA" id="ARBA00022679"/>
    </source>
</evidence>
<proteinExistence type="inferred from homology"/>
<dbReference type="AlphaFoldDB" id="A0A0F3H0T1"/>
<dbReference type="EMBL" id="LACI01000552">
    <property type="protein sequence ID" value="KJU86543.1"/>
    <property type="molecule type" value="Genomic_DNA"/>
</dbReference>
<dbReference type="GO" id="GO:0008649">
    <property type="term" value="F:rRNA methyltransferase activity"/>
    <property type="evidence" value="ECO:0007669"/>
    <property type="project" value="InterPro"/>
</dbReference>
<dbReference type="GO" id="GO:0003723">
    <property type="term" value="F:RNA binding"/>
    <property type="evidence" value="ECO:0007669"/>
    <property type="project" value="UniProtKB-UniRule"/>
</dbReference>
<dbReference type="Gene3D" id="3.30.70.1170">
    <property type="entry name" value="Sun protein, domain 3"/>
    <property type="match status" value="1"/>
</dbReference>
<feature type="binding site" evidence="13">
    <location>
        <begin position="258"/>
        <end position="264"/>
    </location>
    <ligand>
        <name>S-adenosyl-L-methionine</name>
        <dbReference type="ChEBI" id="CHEBI:59789"/>
    </ligand>
</feature>
<dbReference type="PRINTS" id="PR02008">
    <property type="entry name" value="RCMTFAMILY"/>
</dbReference>
<evidence type="ECO:0000256" key="6">
    <source>
        <dbReference type="ARBA" id="ARBA00022603"/>
    </source>
</evidence>
<evidence type="ECO:0000256" key="1">
    <source>
        <dbReference type="ARBA" id="ARBA00002724"/>
    </source>
</evidence>
<evidence type="ECO:0000256" key="10">
    <source>
        <dbReference type="ARBA" id="ARBA00030399"/>
    </source>
</evidence>
<dbReference type="EC" id="2.1.1.176" evidence="3"/>
<dbReference type="Proteomes" id="UP000033423">
    <property type="component" value="Unassembled WGS sequence"/>
</dbReference>
<dbReference type="PATRIC" id="fig|29290.4.peg.1677"/>
<dbReference type="Pfam" id="PF22458">
    <property type="entry name" value="RsmF-B_ferredox"/>
    <property type="match status" value="1"/>
</dbReference>
<evidence type="ECO:0000256" key="3">
    <source>
        <dbReference type="ARBA" id="ARBA00012140"/>
    </source>
</evidence>
<dbReference type="InterPro" id="IPR006027">
    <property type="entry name" value="NusB_RsmB_TIM44"/>
</dbReference>
<dbReference type="SUPFAM" id="SSF53335">
    <property type="entry name" value="S-adenosyl-L-methionine-dependent methyltransferases"/>
    <property type="match status" value="1"/>
</dbReference>
<evidence type="ECO:0000256" key="8">
    <source>
        <dbReference type="ARBA" id="ARBA00022691"/>
    </source>
</evidence>
<dbReference type="NCBIfam" id="NF011494">
    <property type="entry name" value="PRK14902.1"/>
    <property type="match status" value="1"/>
</dbReference>
<dbReference type="Gene3D" id="1.10.940.10">
    <property type="entry name" value="NusB-like"/>
    <property type="match status" value="1"/>
</dbReference>
<feature type="binding site" evidence="13">
    <location>
        <position position="282"/>
    </location>
    <ligand>
        <name>S-adenosyl-L-methionine</name>
        <dbReference type="ChEBI" id="CHEBI:59789"/>
    </ligand>
</feature>
<dbReference type="Pfam" id="PF01029">
    <property type="entry name" value="NusB"/>
    <property type="match status" value="1"/>
</dbReference>
<comment type="catalytic activity">
    <reaction evidence="12">
        <text>cytidine(967) in 16S rRNA + S-adenosyl-L-methionine = 5-methylcytidine(967) in 16S rRNA + S-adenosyl-L-homocysteine + H(+)</text>
        <dbReference type="Rhea" id="RHEA:42748"/>
        <dbReference type="Rhea" id="RHEA-COMP:10219"/>
        <dbReference type="Rhea" id="RHEA-COMP:10220"/>
        <dbReference type="ChEBI" id="CHEBI:15378"/>
        <dbReference type="ChEBI" id="CHEBI:57856"/>
        <dbReference type="ChEBI" id="CHEBI:59789"/>
        <dbReference type="ChEBI" id="CHEBI:74483"/>
        <dbReference type="ChEBI" id="CHEBI:82748"/>
        <dbReference type="EC" id="2.1.1.176"/>
    </reaction>
</comment>
<comment type="caution">
    <text evidence="15">The sequence shown here is derived from an EMBL/GenBank/DDBJ whole genome shotgun (WGS) entry which is preliminary data.</text>
</comment>
<feature type="binding site" evidence="13">
    <location>
        <position position="309"/>
    </location>
    <ligand>
        <name>S-adenosyl-L-methionine</name>
        <dbReference type="ChEBI" id="CHEBI:59789"/>
    </ligand>
</feature>
<comment type="subcellular location">
    <subcellularLocation>
        <location evidence="2">Cytoplasm</location>
    </subcellularLocation>
</comment>
<comment type="similarity">
    <text evidence="13">Belongs to the class I-like SAM-binding methyltransferase superfamily. RsmB/NOP family.</text>
</comment>
<dbReference type="PANTHER" id="PTHR22807">
    <property type="entry name" value="NOP2 YEAST -RELATED NOL1/NOP2/FMU SUN DOMAIN-CONTAINING"/>
    <property type="match status" value="1"/>
</dbReference>
<evidence type="ECO:0000313" key="16">
    <source>
        <dbReference type="Proteomes" id="UP000033423"/>
    </source>
</evidence>
<keyword evidence="5" id="KW-0698">rRNA processing</keyword>
<dbReference type="InterPro" id="IPR035926">
    <property type="entry name" value="NusB-like_sf"/>
</dbReference>
<evidence type="ECO:0000313" key="15">
    <source>
        <dbReference type="EMBL" id="KJU86543.1"/>
    </source>
</evidence>
<evidence type="ECO:0000256" key="2">
    <source>
        <dbReference type="ARBA" id="ARBA00004496"/>
    </source>
</evidence>
<accession>A0A0F3H0T1</accession>
<evidence type="ECO:0000256" key="12">
    <source>
        <dbReference type="ARBA" id="ARBA00047283"/>
    </source>
</evidence>
<dbReference type="InterPro" id="IPR023267">
    <property type="entry name" value="RCMT"/>
</dbReference>
<gene>
    <name evidence="15" type="ORF">MBAV_001264</name>
</gene>
<dbReference type="InterPro" id="IPR001678">
    <property type="entry name" value="MeTrfase_RsmB-F_NOP2_dom"/>
</dbReference>
<organism evidence="15 16">
    <name type="scientific">Candidatus Magnetobacterium bavaricum</name>
    <dbReference type="NCBI Taxonomy" id="29290"/>
    <lineage>
        <taxon>Bacteria</taxon>
        <taxon>Pseudomonadati</taxon>
        <taxon>Nitrospirota</taxon>
        <taxon>Thermodesulfovibrionia</taxon>
        <taxon>Thermodesulfovibrionales</taxon>
        <taxon>Candidatus Magnetobacteriaceae</taxon>
        <taxon>Candidatus Magnetobacterium</taxon>
    </lineage>
</organism>
<feature type="active site" description="Nucleophile" evidence="13">
    <location>
        <position position="379"/>
    </location>
</feature>
<evidence type="ECO:0000256" key="11">
    <source>
        <dbReference type="ARBA" id="ARBA00031088"/>
    </source>
</evidence>
<dbReference type="CDD" id="cd02440">
    <property type="entry name" value="AdoMet_MTases"/>
    <property type="match status" value="1"/>
</dbReference>
<dbReference type="NCBIfam" id="TIGR00563">
    <property type="entry name" value="rsmB"/>
    <property type="match status" value="1"/>
</dbReference>